<protein>
    <submittedName>
        <fullName evidence="1">Uncharacterized protein</fullName>
    </submittedName>
</protein>
<keyword evidence="2" id="KW-1185">Reference proteome</keyword>
<dbReference type="EMBL" id="LXQA010021327">
    <property type="protein sequence ID" value="MCH91862.1"/>
    <property type="molecule type" value="Genomic_DNA"/>
</dbReference>
<evidence type="ECO:0000313" key="1">
    <source>
        <dbReference type="EMBL" id="MCH91862.1"/>
    </source>
</evidence>
<name>A0A392MX32_9FABA</name>
<gene>
    <name evidence="1" type="ORF">A2U01_0012793</name>
</gene>
<organism evidence="1 2">
    <name type="scientific">Trifolium medium</name>
    <dbReference type="NCBI Taxonomy" id="97028"/>
    <lineage>
        <taxon>Eukaryota</taxon>
        <taxon>Viridiplantae</taxon>
        <taxon>Streptophyta</taxon>
        <taxon>Embryophyta</taxon>
        <taxon>Tracheophyta</taxon>
        <taxon>Spermatophyta</taxon>
        <taxon>Magnoliopsida</taxon>
        <taxon>eudicotyledons</taxon>
        <taxon>Gunneridae</taxon>
        <taxon>Pentapetalae</taxon>
        <taxon>rosids</taxon>
        <taxon>fabids</taxon>
        <taxon>Fabales</taxon>
        <taxon>Fabaceae</taxon>
        <taxon>Papilionoideae</taxon>
        <taxon>50 kb inversion clade</taxon>
        <taxon>NPAAA clade</taxon>
        <taxon>Hologalegina</taxon>
        <taxon>IRL clade</taxon>
        <taxon>Trifolieae</taxon>
        <taxon>Trifolium</taxon>
    </lineage>
</organism>
<accession>A0A392MX32</accession>
<evidence type="ECO:0000313" key="2">
    <source>
        <dbReference type="Proteomes" id="UP000265520"/>
    </source>
</evidence>
<comment type="caution">
    <text evidence="1">The sequence shown here is derived from an EMBL/GenBank/DDBJ whole genome shotgun (WGS) entry which is preliminary data.</text>
</comment>
<reference evidence="1 2" key="1">
    <citation type="journal article" date="2018" name="Front. Plant Sci.">
        <title>Red Clover (Trifolium pratense) and Zigzag Clover (T. medium) - A Picture of Genomic Similarities and Differences.</title>
        <authorList>
            <person name="Dluhosova J."/>
            <person name="Istvanek J."/>
            <person name="Nedelnik J."/>
            <person name="Repkova J."/>
        </authorList>
    </citation>
    <scope>NUCLEOTIDE SEQUENCE [LARGE SCALE GENOMIC DNA]</scope>
    <source>
        <strain evidence="2">cv. 10/8</strain>
        <tissue evidence="1">Leaf</tissue>
    </source>
</reference>
<proteinExistence type="predicted"/>
<sequence>MHHCILAMHRFKCLSDPAVTVLHRFKLSLHRPAQKTLGFLLIMPCTGASCSCTDSHFSGLLASVPSLVHPELEQT</sequence>
<dbReference type="Proteomes" id="UP000265520">
    <property type="component" value="Unassembled WGS sequence"/>
</dbReference>
<dbReference type="AlphaFoldDB" id="A0A392MX32"/>